<evidence type="ECO:0000256" key="1">
    <source>
        <dbReference type="SAM" id="MobiDB-lite"/>
    </source>
</evidence>
<name>A0A086Q6K8_TOXGO</name>
<sequence>YVGLAHMTMSAGLSTPLQLE</sequence>
<dbReference type="Proteomes" id="UP000028821">
    <property type="component" value="Unassembled WGS sequence"/>
</dbReference>
<proteinExistence type="predicted"/>
<evidence type="ECO:0000313" key="3">
    <source>
        <dbReference type="Proteomes" id="UP000028821"/>
    </source>
</evidence>
<evidence type="ECO:0000313" key="2">
    <source>
        <dbReference type="EMBL" id="KFH08240.1"/>
    </source>
</evidence>
<dbReference type="VEuPathDB" id="ToxoDB:TGMAS_210960C"/>
<protein>
    <submittedName>
        <fullName evidence="2">Putative replication factor C subunit 4</fullName>
        <ecNumber evidence="2">2.7.7.7</ecNumber>
    </submittedName>
</protein>
<reference evidence="2 3" key="1">
    <citation type="submission" date="2014-04" db="EMBL/GenBank/DDBJ databases">
        <authorList>
            <person name="Sibley D."/>
            <person name="Venepally P."/>
            <person name="Karamycheva S."/>
            <person name="Hadjithomas M."/>
            <person name="Khan A."/>
            <person name="Brunk B."/>
            <person name="Roos D."/>
            <person name="Caler E."/>
            <person name="Lorenzi H."/>
        </authorList>
    </citation>
    <scope>NUCLEOTIDE SEQUENCE [LARGE SCALE GENOMIC DNA]</scope>
    <source>
        <strain evidence="2 3">MAS</strain>
    </source>
</reference>
<dbReference type="EMBL" id="AEXC02002056">
    <property type="protein sequence ID" value="KFH08240.1"/>
    <property type="molecule type" value="Genomic_DNA"/>
</dbReference>
<feature type="non-terminal residue" evidence="2">
    <location>
        <position position="1"/>
    </location>
</feature>
<accession>A0A086Q6K8</accession>
<feature type="compositionally biased region" description="Polar residues" evidence="1">
    <location>
        <begin position="11"/>
        <end position="20"/>
    </location>
</feature>
<dbReference type="AlphaFoldDB" id="A0A086Q6K8"/>
<gene>
    <name evidence="2" type="ORF">TGMAS_210960C</name>
</gene>
<dbReference type="GO" id="GO:0003887">
    <property type="term" value="F:DNA-directed DNA polymerase activity"/>
    <property type="evidence" value="ECO:0007669"/>
    <property type="project" value="UniProtKB-EC"/>
</dbReference>
<keyword evidence="2" id="KW-0808">Transferase</keyword>
<keyword evidence="2" id="KW-0548">Nucleotidyltransferase</keyword>
<feature type="region of interest" description="Disordered" evidence="1">
    <location>
        <begin position="1"/>
        <end position="20"/>
    </location>
</feature>
<comment type="caution">
    <text evidence="2">The sequence shown here is derived from an EMBL/GenBank/DDBJ whole genome shotgun (WGS) entry which is preliminary data.</text>
</comment>
<organism evidence="2 3">
    <name type="scientific">Toxoplasma gondii MAS</name>
    <dbReference type="NCBI Taxonomy" id="943118"/>
    <lineage>
        <taxon>Eukaryota</taxon>
        <taxon>Sar</taxon>
        <taxon>Alveolata</taxon>
        <taxon>Apicomplexa</taxon>
        <taxon>Conoidasida</taxon>
        <taxon>Coccidia</taxon>
        <taxon>Eucoccidiorida</taxon>
        <taxon>Eimeriorina</taxon>
        <taxon>Sarcocystidae</taxon>
        <taxon>Toxoplasma</taxon>
    </lineage>
</organism>
<dbReference type="EC" id="2.7.7.7" evidence="2"/>